<dbReference type="NCBIfam" id="TIGR00096">
    <property type="entry name" value="16S rRNA (cytidine(1402)-2'-O)-methyltransferase"/>
    <property type="match status" value="1"/>
</dbReference>
<dbReference type="CDD" id="cd11648">
    <property type="entry name" value="RsmI"/>
    <property type="match status" value="1"/>
</dbReference>
<dbReference type="InterPro" id="IPR035996">
    <property type="entry name" value="4pyrrol_Methylase_sf"/>
</dbReference>
<comment type="function">
    <text evidence="6">Catalyzes the 2'-O-methylation of the ribose of cytidine 1402 (C1402) in 16S rRNA.</text>
</comment>
<comment type="subcellular location">
    <subcellularLocation>
        <location evidence="6">Cytoplasm</location>
    </subcellularLocation>
</comment>
<accession>A0A9D1JGY0</accession>
<keyword evidence="2 6" id="KW-0698">rRNA processing</keyword>
<keyword evidence="3 6" id="KW-0489">Methyltransferase</keyword>
<comment type="similarity">
    <text evidence="6">Belongs to the methyltransferase superfamily. RsmI family.</text>
</comment>
<dbReference type="InterPro" id="IPR014777">
    <property type="entry name" value="4pyrrole_Mease_sub1"/>
</dbReference>
<dbReference type="PIRSF" id="PIRSF005917">
    <property type="entry name" value="MTase_YraL"/>
    <property type="match status" value="1"/>
</dbReference>
<comment type="catalytic activity">
    <reaction evidence="6">
        <text>cytidine(1402) in 16S rRNA + S-adenosyl-L-methionine = 2'-O-methylcytidine(1402) in 16S rRNA + S-adenosyl-L-homocysteine + H(+)</text>
        <dbReference type="Rhea" id="RHEA:42924"/>
        <dbReference type="Rhea" id="RHEA-COMP:10285"/>
        <dbReference type="Rhea" id="RHEA-COMP:10286"/>
        <dbReference type="ChEBI" id="CHEBI:15378"/>
        <dbReference type="ChEBI" id="CHEBI:57856"/>
        <dbReference type="ChEBI" id="CHEBI:59789"/>
        <dbReference type="ChEBI" id="CHEBI:74495"/>
        <dbReference type="ChEBI" id="CHEBI:82748"/>
        <dbReference type="EC" id="2.1.1.198"/>
    </reaction>
</comment>
<name>A0A9D1JGY0_9FIRM</name>
<reference evidence="8" key="1">
    <citation type="submission" date="2020-10" db="EMBL/GenBank/DDBJ databases">
        <authorList>
            <person name="Gilroy R."/>
        </authorList>
    </citation>
    <scope>NUCLEOTIDE SEQUENCE</scope>
    <source>
        <strain evidence="8">CHK157-1446</strain>
    </source>
</reference>
<dbReference type="AlphaFoldDB" id="A0A9D1JGY0"/>
<evidence type="ECO:0000256" key="1">
    <source>
        <dbReference type="ARBA" id="ARBA00022490"/>
    </source>
</evidence>
<dbReference type="Pfam" id="PF00590">
    <property type="entry name" value="TP_methylase"/>
    <property type="match status" value="1"/>
</dbReference>
<evidence type="ECO:0000256" key="6">
    <source>
        <dbReference type="HAMAP-Rule" id="MF_01877"/>
    </source>
</evidence>
<dbReference type="GO" id="GO:0005737">
    <property type="term" value="C:cytoplasm"/>
    <property type="evidence" value="ECO:0007669"/>
    <property type="project" value="UniProtKB-SubCell"/>
</dbReference>
<organism evidence="8 9">
    <name type="scientific">Candidatus Faeciplasma gallinarum</name>
    <dbReference type="NCBI Taxonomy" id="2840799"/>
    <lineage>
        <taxon>Bacteria</taxon>
        <taxon>Bacillati</taxon>
        <taxon>Bacillota</taxon>
        <taxon>Clostridia</taxon>
        <taxon>Eubacteriales</taxon>
        <taxon>Oscillospiraceae</taxon>
        <taxon>Oscillospiraceae incertae sedis</taxon>
        <taxon>Candidatus Faeciplasma</taxon>
    </lineage>
</organism>
<gene>
    <name evidence="6 8" type="primary">rsmI</name>
    <name evidence="8" type="ORF">IAD01_00425</name>
</gene>
<protein>
    <recommendedName>
        <fullName evidence="6">Ribosomal RNA small subunit methyltransferase I</fullName>
        <ecNumber evidence="6">2.1.1.198</ecNumber>
    </recommendedName>
    <alternativeName>
        <fullName evidence="6">16S rRNA 2'-O-ribose C1402 methyltransferase</fullName>
    </alternativeName>
    <alternativeName>
        <fullName evidence="6">rRNA (cytidine-2'-O-)-methyltransferase RsmI</fullName>
    </alternativeName>
</protein>
<dbReference type="Gene3D" id="3.30.950.10">
    <property type="entry name" value="Methyltransferase, Cobalt-precorrin-4 Transmethylase, Domain 2"/>
    <property type="match status" value="1"/>
</dbReference>
<dbReference type="FunFam" id="3.30.950.10:FF:000002">
    <property type="entry name" value="Ribosomal RNA small subunit methyltransferase I"/>
    <property type="match status" value="1"/>
</dbReference>
<comment type="caution">
    <text evidence="8">The sequence shown here is derived from an EMBL/GenBank/DDBJ whole genome shotgun (WGS) entry which is preliminary data.</text>
</comment>
<sequence length="279" mass="30690">MPSRLYVVGTPIGNLGDITYRAVKTLEEVDFIAAEDTRVSAKLLNYLNIKKPMVSYHEHNHKYAGESIIKRILEGQSCAVITDAGMPCISDPGEDLVRLCAQNGVEVVVVPGPSAAISALAISGLDTSRFAFEGFPSVAKRSRYEMFTSCAKEQRTLIFYEAPHKLIATLEDMLRFFGDRKISICRELTKVHEQVIRTTLGEAVGIYGEDNPPRGEYVLIVEGCRVQEHELSNDEALERARELVRGGMRLTDACKEAAKSSGLSKSEIYSALAGEKGDD</sequence>
<dbReference type="InterPro" id="IPR014776">
    <property type="entry name" value="4pyrrole_Mease_sub2"/>
</dbReference>
<keyword evidence="1 6" id="KW-0963">Cytoplasm</keyword>
<dbReference type="InterPro" id="IPR000878">
    <property type="entry name" value="4pyrrol_Mease"/>
</dbReference>
<dbReference type="FunFam" id="3.40.1010.10:FF:000007">
    <property type="entry name" value="Ribosomal RNA small subunit methyltransferase I"/>
    <property type="match status" value="1"/>
</dbReference>
<evidence type="ECO:0000313" key="8">
    <source>
        <dbReference type="EMBL" id="HIS23862.1"/>
    </source>
</evidence>
<evidence type="ECO:0000256" key="4">
    <source>
        <dbReference type="ARBA" id="ARBA00022679"/>
    </source>
</evidence>
<evidence type="ECO:0000256" key="3">
    <source>
        <dbReference type="ARBA" id="ARBA00022603"/>
    </source>
</evidence>
<evidence type="ECO:0000256" key="2">
    <source>
        <dbReference type="ARBA" id="ARBA00022552"/>
    </source>
</evidence>
<keyword evidence="5 6" id="KW-0949">S-adenosyl-L-methionine</keyword>
<dbReference type="EC" id="2.1.1.198" evidence="6"/>
<evidence type="ECO:0000313" key="9">
    <source>
        <dbReference type="Proteomes" id="UP000823982"/>
    </source>
</evidence>
<reference evidence="8" key="2">
    <citation type="journal article" date="2021" name="PeerJ">
        <title>Extensive microbial diversity within the chicken gut microbiome revealed by metagenomics and culture.</title>
        <authorList>
            <person name="Gilroy R."/>
            <person name="Ravi A."/>
            <person name="Getino M."/>
            <person name="Pursley I."/>
            <person name="Horton D.L."/>
            <person name="Alikhan N.F."/>
            <person name="Baker D."/>
            <person name="Gharbi K."/>
            <person name="Hall N."/>
            <person name="Watson M."/>
            <person name="Adriaenssens E.M."/>
            <person name="Foster-Nyarko E."/>
            <person name="Jarju S."/>
            <person name="Secka A."/>
            <person name="Antonio M."/>
            <person name="Oren A."/>
            <person name="Chaudhuri R.R."/>
            <person name="La Ragione R."/>
            <person name="Hildebrand F."/>
            <person name="Pallen M.J."/>
        </authorList>
    </citation>
    <scope>NUCLEOTIDE SEQUENCE</scope>
    <source>
        <strain evidence="8">CHK157-1446</strain>
    </source>
</reference>
<dbReference type="HAMAP" id="MF_01877">
    <property type="entry name" value="16SrRNA_methyltr_I"/>
    <property type="match status" value="1"/>
</dbReference>
<dbReference type="SUPFAM" id="SSF53790">
    <property type="entry name" value="Tetrapyrrole methylase"/>
    <property type="match status" value="1"/>
</dbReference>
<feature type="domain" description="Tetrapyrrole methylase" evidence="7">
    <location>
        <begin position="4"/>
        <end position="203"/>
    </location>
</feature>
<dbReference type="Gene3D" id="3.40.1010.10">
    <property type="entry name" value="Cobalt-precorrin-4 Transmethylase, Domain 1"/>
    <property type="match status" value="1"/>
</dbReference>
<dbReference type="PANTHER" id="PTHR46111:SF1">
    <property type="entry name" value="RIBOSOMAL RNA SMALL SUBUNIT METHYLTRANSFERASE I"/>
    <property type="match status" value="1"/>
</dbReference>
<evidence type="ECO:0000259" key="7">
    <source>
        <dbReference type="Pfam" id="PF00590"/>
    </source>
</evidence>
<dbReference type="GO" id="GO:0070677">
    <property type="term" value="F:rRNA (cytosine-2'-O-)-methyltransferase activity"/>
    <property type="evidence" value="ECO:0007669"/>
    <property type="project" value="UniProtKB-UniRule"/>
</dbReference>
<evidence type="ECO:0000256" key="5">
    <source>
        <dbReference type="ARBA" id="ARBA00022691"/>
    </source>
</evidence>
<proteinExistence type="inferred from homology"/>
<dbReference type="Proteomes" id="UP000823982">
    <property type="component" value="Unassembled WGS sequence"/>
</dbReference>
<keyword evidence="4 6" id="KW-0808">Transferase</keyword>
<dbReference type="PANTHER" id="PTHR46111">
    <property type="entry name" value="RIBOSOMAL RNA SMALL SUBUNIT METHYLTRANSFERASE I"/>
    <property type="match status" value="1"/>
</dbReference>
<dbReference type="EMBL" id="DVIR01000004">
    <property type="protein sequence ID" value="HIS23862.1"/>
    <property type="molecule type" value="Genomic_DNA"/>
</dbReference>
<dbReference type="InterPro" id="IPR008189">
    <property type="entry name" value="rRNA_ssu_MeTfrase_I"/>
</dbReference>